<dbReference type="Proteomes" id="UP000501891">
    <property type="component" value="Chromosome"/>
</dbReference>
<keyword evidence="2" id="KW-1277">Toxin-antitoxin system</keyword>
<dbReference type="InterPro" id="IPR051803">
    <property type="entry name" value="TA_system_RelE-like_toxin"/>
</dbReference>
<dbReference type="PANTHER" id="PTHR33755">
    <property type="entry name" value="TOXIN PARE1-RELATED"/>
    <property type="match status" value="1"/>
</dbReference>
<name>A0A858R8G8_9PROT</name>
<reference evidence="3" key="1">
    <citation type="submission" date="2020-04" db="EMBL/GenBank/DDBJ databases">
        <title>A desert anoxygenic phototrophic bacterium fixes CO2 using RubisCO under aerobic conditions.</title>
        <authorList>
            <person name="Tang K."/>
        </authorList>
    </citation>
    <scope>NUCLEOTIDE SEQUENCE [LARGE SCALE GENOMIC DNA]</scope>
    <source>
        <strain evidence="3">MIMtkB3</strain>
    </source>
</reference>
<gene>
    <name evidence="3" type="ORF">HHL28_11830</name>
</gene>
<organism evidence="3 4">
    <name type="scientific">Aerophototrophica crusticola</name>
    <dbReference type="NCBI Taxonomy" id="1709002"/>
    <lineage>
        <taxon>Bacteria</taxon>
        <taxon>Pseudomonadati</taxon>
        <taxon>Pseudomonadota</taxon>
        <taxon>Alphaproteobacteria</taxon>
        <taxon>Rhodospirillales</taxon>
        <taxon>Rhodospirillaceae</taxon>
        <taxon>Aerophototrophica</taxon>
    </lineage>
</organism>
<dbReference type="PANTHER" id="PTHR33755:SF6">
    <property type="entry name" value="PLASMID STABILIZATION SYSTEM PROTEIN"/>
    <property type="match status" value="1"/>
</dbReference>
<accession>A0A858R8G8</accession>
<proteinExistence type="inferred from homology"/>
<dbReference type="Pfam" id="PF05016">
    <property type="entry name" value="ParE_toxin"/>
    <property type="match status" value="1"/>
</dbReference>
<dbReference type="KEGG" id="acru:HHL28_11830"/>
<dbReference type="Gene3D" id="3.30.2310.20">
    <property type="entry name" value="RelE-like"/>
    <property type="match status" value="1"/>
</dbReference>
<protein>
    <submittedName>
        <fullName evidence="3">Type II toxin-antitoxin system RelE/ParE family toxin</fullName>
    </submittedName>
</protein>
<evidence type="ECO:0000256" key="2">
    <source>
        <dbReference type="ARBA" id="ARBA00022649"/>
    </source>
</evidence>
<dbReference type="InterPro" id="IPR007712">
    <property type="entry name" value="RelE/ParE_toxin"/>
</dbReference>
<dbReference type="AlphaFoldDB" id="A0A858R8G8"/>
<keyword evidence="4" id="KW-1185">Reference proteome</keyword>
<evidence type="ECO:0000313" key="3">
    <source>
        <dbReference type="EMBL" id="QJE73688.1"/>
    </source>
</evidence>
<evidence type="ECO:0000256" key="1">
    <source>
        <dbReference type="ARBA" id="ARBA00006226"/>
    </source>
</evidence>
<dbReference type="EMBL" id="CP051775">
    <property type="protein sequence ID" value="QJE73688.1"/>
    <property type="molecule type" value="Genomic_DNA"/>
</dbReference>
<evidence type="ECO:0000313" key="4">
    <source>
        <dbReference type="Proteomes" id="UP000501891"/>
    </source>
</evidence>
<dbReference type="InterPro" id="IPR035093">
    <property type="entry name" value="RelE/ParE_toxin_dom_sf"/>
</dbReference>
<sequence>MRRLVYSAAARRDLRGIQVYISQQSGSSDIGSRFVRQLQAKCEKFAKLPMKLGRSRPELRPDLRSFPVKEYVIYFRYLADTVEIVKVVERHRDIGPLSFDDV</sequence>
<comment type="similarity">
    <text evidence="1">Belongs to the RelE toxin family.</text>
</comment>